<evidence type="ECO:0000313" key="10">
    <source>
        <dbReference type="Proteomes" id="UP000607653"/>
    </source>
</evidence>
<keyword evidence="5" id="KW-0677">Repeat</keyword>
<dbReference type="SUPFAM" id="SSF49503">
    <property type="entry name" value="Cupredoxins"/>
    <property type="match status" value="1"/>
</dbReference>
<protein>
    <recommendedName>
        <fullName evidence="8">Plastocyanin-like domain-containing protein</fullName>
    </recommendedName>
</protein>
<comment type="caution">
    <text evidence="9">The sequence shown here is derived from an EMBL/GenBank/DDBJ whole genome shotgun (WGS) entry which is preliminary data.</text>
</comment>
<proteinExistence type="inferred from homology"/>
<evidence type="ECO:0000256" key="6">
    <source>
        <dbReference type="ARBA" id="ARBA00023002"/>
    </source>
</evidence>
<dbReference type="Proteomes" id="UP000607653">
    <property type="component" value="Unassembled WGS sequence"/>
</dbReference>
<name>A0A822YTT6_NELNU</name>
<evidence type="ECO:0000256" key="5">
    <source>
        <dbReference type="ARBA" id="ARBA00022737"/>
    </source>
</evidence>
<dbReference type="InterPro" id="IPR002355">
    <property type="entry name" value="Cu_oxidase_Cu_BS"/>
</dbReference>
<keyword evidence="10" id="KW-1185">Reference proteome</keyword>
<comment type="similarity">
    <text evidence="2">Belongs to the multicopper oxidase family.</text>
</comment>
<dbReference type="PANTHER" id="PTHR11709">
    <property type="entry name" value="MULTI-COPPER OXIDASE"/>
    <property type="match status" value="1"/>
</dbReference>
<dbReference type="PROSITE" id="PS00080">
    <property type="entry name" value="MULTICOPPER_OXIDASE2"/>
    <property type="match status" value="1"/>
</dbReference>
<evidence type="ECO:0000256" key="2">
    <source>
        <dbReference type="ARBA" id="ARBA00010609"/>
    </source>
</evidence>
<accession>A0A822YTT6</accession>
<gene>
    <name evidence="9" type="ORF">HUJ06_008165</name>
</gene>
<evidence type="ECO:0000259" key="8">
    <source>
        <dbReference type="Pfam" id="PF07731"/>
    </source>
</evidence>
<dbReference type="InterPro" id="IPR034289">
    <property type="entry name" value="CuRO_3_LCC"/>
</dbReference>
<keyword evidence="6" id="KW-0560">Oxidoreductase</keyword>
<dbReference type="Gene3D" id="2.60.40.420">
    <property type="entry name" value="Cupredoxins - blue copper proteins"/>
    <property type="match status" value="1"/>
</dbReference>
<dbReference type="PROSITE" id="PS00079">
    <property type="entry name" value="MULTICOPPER_OXIDASE1"/>
    <property type="match status" value="1"/>
</dbReference>
<organism evidence="9 10">
    <name type="scientific">Nelumbo nucifera</name>
    <name type="common">Sacred lotus</name>
    <dbReference type="NCBI Taxonomy" id="4432"/>
    <lineage>
        <taxon>Eukaryota</taxon>
        <taxon>Viridiplantae</taxon>
        <taxon>Streptophyta</taxon>
        <taxon>Embryophyta</taxon>
        <taxon>Tracheophyta</taxon>
        <taxon>Spermatophyta</taxon>
        <taxon>Magnoliopsida</taxon>
        <taxon>Proteales</taxon>
        <taxon>Nelumbonaceae</taxon>
        <taxon>Nelumbo</taxon>
    </lineage>
</organism>
<evidence type="ECO:0000256" key="1">
    <source>
        <dbReference type="ARBA" id="ARBA00004613"/>
    </source>
</evidence>
<evidence type="ECO:0000256" key="4">
    <source>
        <dbReference type="ARBA" id="ARBA00022723"/>
    </source>
</evidence>
<dbReference type="PANTHER" id="PTHR11709:SF292">
    <property type="entry name" value="LACCASE-1"/>
    <property type="match status" value="1"/>
</dbReference>
<feature type="domain" description="Plastocyanin-like" evidence="8">
    <location>
        <begin position="19"/>
        <end position="154"/>
    </location>
</feature>
<dbReference type="InterPro" id="IPR045087">
    <property type="entry name" value="Cu-oxidase_fam"/>
</dbReference>
<evidence type="ECO:0000256" key="7">
    <source>
        <dbReference type="ARBA" id="ARBA00023008"/>
    </source>
</evidence>
<dbReference type="CDD" id="cd13897">
    <property type="entry name" value="CuRO_3_LCC_plant"/>
    <property type="match status" value="1"/>
</dbReference>
<dbReference type="Pfam" id="PF07731">
    <property type="entry name" value="Cu-oxidase_2"/>
    <property type="match status" value="1"/>
</dbReference>
<reference evidence="9 10" key="1">
    <citation type="journal article" date="2020" name="Mol. Biol. Evol.">
        <title>Distinct Expression and Methylation Patterns for Genes with Different Fates following a Single Whole-Genome Duplication in Flowering Plants.</title>
        <authorList>
            <person name="Shi T."/>
            <person name="Rahmani R.S."/>
            <person name="Gugger P.F."/>
            <person name="Wang M."/>
            <person name="Li H."/>
            <person name="Zhang Y."/>
            <person name="Li Z."/>
            <person name="Wang Q."/>
            <person name="Van de Peer Y."/>
            <person name="Marchal K."/>
            <person name="Chen J."/>
        </authorList>
    </citation>
    <scope>NUCLEOTIDE SEQUENCE [LARGE SCALE GENOMIC DNA]</scope>
    <source>
        <tissue evidence="9">Leaf</tissue>
    </source>
</reference>
<dbReference type="InterPro" id="IPR033138">
    <property type="entry name" value="Cu_oxidase_CS"/>
</dbReference>
<comment type="subcellular location">
    <subcellularLocation>
        <location evidence="1">Secreted</location>
    </subcellularLocation>
</comment>
<dbReference type="EMBL" id="DUZY01000004">
    <property type="protein sequence ID" value="DAD37524.1"/>
    <property type="molecule type" value="Genomic_DNA"/>
</dbReference>
<evidence type="ECO:0000313" key="9">
    <source>
        <dbReference type="EMBL" id="DAD37524.1"/>
    </source>
</evidence>
<dbReference type="InterPro" id="IPR011706">
    <property type="entry name" value="Cu-oxidase_C"/>
</dbReference>
<dbReference type="GO" id="GO:0005576">
    <property type="term" value="C:extracellular region"/>
    <property type="evidence" value="ECO:0007669"/>
    <property type="project" value="UniProtKB-SubCell"/>
</dbReference>
<dbReference type="InterPro" id="IPR008972">
    <property type="entry name" value="Cupredoxin"/>
</dbReference>
<dbReference type="GO" id="GO:0016491">
    <property type="term" value="F:oxidoreductase activity"/>
    <property type="evidence" value="ECO:0007669"/>
    <property type="project" value="UniProtKB-KW"/>
</dbReference>
<dbReference type="GO" id="GO:0005507">
    <property type="term" value="F:copper ion binding"/>
    <property type="evidence" value="ECO:0007669"/>
    <property type="project" value="InterPro"/>
</dbReference>
<sequence length="195" mass="21759">MSILESYYRKLNSGVYSSDFPDKPPTAFNYTGVNPLNENMNTEFGTKVPVVPYGARLEFVLQDTAFINVENHPIHIHGHNIFVVGTGFGNFDAKRDPAKYNLIDPPERNTVAVPSGGWTAIRLKADNPGVWFMHCHLEAHTTWGLAMVFVVKDGSKPSVCLLPPPDDLPVCADFSPACSFILFYFILYDPINNKH</sequence>
<evidence type="ECO:0000256" key="3">
    <source>
        <dbReference type="ARBA" id="ARBA00022525"/>
    </source>
</evidence>
<keyword evidence="4" id="KW-0479">Metal-binding</keyword>
<dbReference type="AlphaFoldDB" id="A0A822YTT6"/>
<keyword evidence="3" id="KW-0964">Secreted</keyword>
<keyword evidence="7" id="KW-0186">Copper</keyword>